<dbReference type="PANTHER" id="PTHR43779:SF3">
    <property type="entry name" value="(3R)-3-[(CARBOXYMETHYL)AMINO]FATTY ACID OXYGENASE_DECARBOXYLASE"/>
    <property type="match status" value="1"/>
</dbReference>
<keyword evidence="3 7" id="KW-0223">Dioxygenase</keyword>
<dbReference type="GO" id="GO:0016706">
    <property type="term" value="F:2-oxoglutarate-dependent dioxygenase activity"/>
    <property type="evidence" value="ECO:0007669"/>
    <property type="project" value="UniProtKB-ARBA"/>
</dbReference>
<dbReference type="InterPro" id="IPR003819">
    <property type="entry name" value="TauD/TfdA-like"/>
</dbReference>
<evidence type="ECO:0000256" key="3">
    <source>
        <dbReference type="ARBA" id="ARBA00022964"/>
    </source>
</evidence>
<evidence type="ECO:0000259" key="6">
    <source>
        <dbReference type="Pfam" id="PF02668"/>
    </source>
</evidence>
<dbReference type="Gene3D" id="3.60.130.10">
    <property type="entry name" value="Clavaminate synthase-like"/>
    <property type="match status" value="1"/>
</dbReference>
<keyword evidence="4" id="KW-0560">Oxidoreductase</keyword>
<dbReference type="Pfam" id="PF02668">
    <property type="entry name" value="TauD"/>
    <property type="match status" value="1"/>
</dbReference>
<comment type="caution">
    <text evidence="7">The sequence shown here is derived from an EMBL/GenBank/DDBJ whole genome shotgun (WGS) entry which is preliminary data.</text>
</comment>
<dbReference type="RefSeq" id="WP_188971427.1">
    <property type="nucleotide sequence ID" value="NZ_BMKW01000013.1"/>
</dbReference>
<dbReference type="SUPFAM" id="SSF51197">
    <property type="entry name" value="Clavaminate synthase-like"/>
    <property type="match status" value="1"/>
</dbReference>
<dbReference type="GO" id="GO:0046872">
    <property type="term" value="F:metal ion binding"/>
    <property type="evidence" value="ECO:0007669"/>
    <property type="project" value="UniProtKB-KW"/>
</dbReference>
<evidence type="ECO:0000313" key="8">
    <source>
        <dbReference type="Proteomes" id="UP000661507"/>
    </source>
</evidence>
<keyword evidence="2" id="KW-0479">Metal-binding</keyword>
<sequence>MPTIRPNDGALGASVTDIDLSRPMSAADFATILRALGRHGVLCFPNQLLEPAALRDFSLRFGSIQTSLTGKFQDPNIPEVGILSNIVENGEPIGLGDAGQDWHTDMSYRDTMGFVNVLNAHKVPRRDGRVLGNTIFANMHAAYDELDPGLKARLANATATHDFNKFWDMMVKRGNGRAPLTPEQRAKRPPSVHPVFLTHPITGRKVLYCNPGYAVRINELDEAESDRVLAALFEHQLQPRFLHTHVWTEGDLLIWDNIGTLHNAIPDYGPNEHRLMKRCQVMADKVFQTDFIQQALAA</sequence>
<dbReference type="Proteomes" id="UP000661507">
    <property type="component" value="Unassembled WGS sequence"/>
</dbReference>
<evidence type="ECO:0000256" key="1">
    <source>
        <dbReference type="ARBA" id="ARBA00005896"/>
    </source>
</evidence>
<feature type="domain" description="TauD/TfdA-like" evidence="6">
    <location>
        <begin position="5"/>
        <end position="279"/>
    </location>
</feature>
<gene>
    <name evidence="7" type="ORF">GCM10011320_47220</name>
</gene>
<name>A0A917NW29_9PROT</name>
<dbReference type="PANTHER" id="PTHR43779">
    <property type="entry name" value="DIOXYGENASE RV0097-RELATED"/>
    <property type="match status" value="1"/>
</dbReference>
<keyword evidence="8" id="KW-1185">Reference proteome</keyword>
<keyword evidence="5" id="KW-0408">Iron</keyword>
<evidence type="ECO:0000256" key="2">
    <source>
        <dbReference type="ARBA" id="ARBA00022723"/>
    </source>
</evidence>
<reference evidence="7" key="2">
    <citation type="submission" date="2020-09" db="EMBL/GenBank/DDBJ databases">
        <authorList>
            <person name="Sun Q."/>
            <person name="Zhou Y."/>
        </authorList>
    </citation>
    <scope>NUCLEOTIDE SEQUENCE</scope>
    <source>
        <strain evidence="7">CGMCC 1.3617</strain>
    </source>
</reference>
<accession>A0A917NW29</accession>
<dbReference type="InterPro" id="IPR042098">
    <property type="entry name" value="TauD-like_sf"/>
</dbReference>
<dbReference type="AlphaFoldDB" id="A0A917NW29"/>
<reference evidence="7" key="1">
    <citation type="journal article" date="2014" name="Int. J. Syst. Evol. Microbiol.">
        <title>Complete genome sequence of Corynebacterium casei LMG S-19264T (=DSM 44701T), isolated from a smear-ripened cheese.</title>
        <authorList>
            <consortium name="US DOE Joint Genome Institute (JGI-PGF)"/>
            <person name="Walter F."/>
            <person name="Albersmeier A."/>
            <person name="Kalinowski J."/>
            <person name="Ruckert C."/>
        </authorList>
    </citation>
    <scope>NUCLEOTIDE SEQUENCE</scope>
    <source>
        <strain evidence="7">CGMCC 1.3617</strain>
    </source>
</reference>
<proteinExistence type="inferred from homology"/>
<dbReference type="EMBL" id="BMKW01000013">
    <property type="protein sequence ID" value="GGJ34095.1"/>
    <property type="molecule type" value="Genomic_DNA"/>
</dbReference>
<organism evidence="7 8">
    <name type="scientific">Neoroseomonas lacus</name>
    <dbReference type="NCBI Taxonomy" id="287609"/>
    <lineage>
        <taxon>Bacteria</taxon>
        <taxon>Pseudomonadati</taxon>
        <taxon>Pseudomonadota</taxon>
        <taxon>Alphaproteobacteria</taxon>
        <taxon>Acetobacterales</taxon>
        <taxon>Acetobacteraceae</taxon>
        <taxon>Neoroseomonas</taxon>
    </lineage>
</organism>
<evidence type="ECO:0000313" key="7">
    <source>
        <dbReference type="EMBL" id="GGJ34095.1"/>
    </source>
</evidence>
<dbReference type="InterPro" id="IPR051178">
    <property type="entry name" value="TfdA_dioxygenase"/>
</dbReference>
<protein>
    <submittedName>
        <fullName evidence="7">Taurine dioxygenase</fullName>
    </submittedName>
</protein>
<comment type="similarity">
    <text evidence="1">Belongs to the TfdA dioxygenase family.</text>
</comment>
<evidence type="ECO:0000256" key="4">
    <source>
        <dbReference type="ARBA" id="ARBA00023002"/>
    </source>
</evidence>
<evidence type="ECO:0000256" key="5">
    <source>
        <dbReference type="ARBA" id="ARBA00023004"/>
    </source>
</evidence>